<dbReference type="AlphaFoldDB" id="A0A2T4AUS8"/>
<dbReference type="RefSeq" id="XP_024780492.1">
    <property type="nucleotide sequence ID" value="XM_024913276.1"/>
</dbReference>
<dbReference type="Proteomes" id="UP000241690">
    <property type="component" value="Unassembled WGS sequence"/>
</dbReference>
<keyword evidence="3" id="KW-1185">Reference proteome</keyword>
<feature type="compositionally biased region" description="Basic and acidic residues" evidence="1">
    <location>
        <begin position="17"/>
        <end position="39"/>
    </location>
</feature>
<reference evidence="2 3" key="1">
    <citation type="submission" date="2016-07" db="EMBL/GenBank/DDBJ databases">
        <title>Multiple horizontal gene transfer events from other fungi enriched the ability of initially mycotrophic Trichoderma (Ascomycota) to feed on dead plant biomass.</title>
        <authorList>
            <consortium name="DOE Joint Genome Institute"/>
            <person name="Aerts A."/>
            <person name="Atanasova L."/>
            <person name="Chenthamara K."/>
            <person name="Zhang J."/>
            <person name="Grujic M."/>
            <person name="Henrissat B."/>
            <person name="Kuo A."/>
            <person name="Salamov A."/>
            <person name="Lipzen A."/>
            <person name="Labutti K."/>
            <person name="Barry K."/>
            <person name="Miao Y."/>
            <person name="Rahimi M.J."/>
            <person name="Shen Q."/>
            <person name="Grigoriev I.V."/>
            <person name="Kubicek C.P."/>
            <person name="Druzhinina I.S."/>
        </authorList>
    </citation>
    <scope>NUCLEOTIDE SEQUENCE [LARGE SCALE GENOMIC DNA]</scope>
    <source>
        <strain evidence="2 3">CBS 226.95</strain>
    </source>
</reference>
<protein>
    <submittedName>
        <fullName evidence="2">Uncharacterized protein</fullName>
    </submittedName>
</protein>
<evidence type="ECO:0000313" key="3">
    <source>
        <dbReference type="Proteomes" id="UP000241690"/>
    </source>
</evidence>
<name>A0A2T4AUS8_TRIHA</name>
<organism evidence="2 3">
    <name type="scientific">Trichoderma harzianum CBS 226.95</name>
    <dbReference type="NCBI Taxonomy" id="983964"/>
    <lineage>
        <taxon>Eukaryota</taxon>
        <taxon>Fungi</taxon>
        <taxon>Dikarya</taxon>
        <taxon>Ascomycota</taxon>
        <taxon>Pezizomycotina</taxon>
        <taxon>Sordariomycetes</taxon>
        <taxon>Hypocreomycetidae</taxon>
        <taxon>Hypocreales</taxon>
        <taxon>Hypocreaceae</taxon>
        <taxon>Trichoderma</taxon>
    </lineage>
</organism>
<dbReference type="GeneID" id="36621837"/>
<accession>A0A2T4AUS8</accession>
<evidence type="ECO:0000256" key="1">
    <source>
        <dbReference type="SAM" id="MobiDB-lite"/>
    </source>
</evidence>
<gene>
    <name evidence="2" type="ORF">M431DRAFT_197046</name>
</gene>
<feature type="region of interest" description="Disordered" evidence="1">
    <location>
        <begin position="1"/>
        <end position="39"/>
    </location>
</feature>
<proteinExistence type="predicted"/>
<dbReference type="EMBL" id="KZ679675">
    <property type="protein sequence ID" value="PTB60815.1"/>
    <property type="molecule type" value="Genomic_DNA"/>
</dbReference>
<sequence>MMRCRGGISLRKKKRQNDRVRENDDEGETGKGNERKKNTVLTREKRAWVGKDWCCGMCNNWTRAHTPVLVSLRSSSSLCADMLSTAQSAGFVLLLRQRPYSSNPRFRGSSGHYIPLFGGRSDSSLIPSISRNDN</sequence>
<evidence type="ECO:0000313" key="2">
    <source>
        <dbReference type="EMBL" id="PTB60815.1"/>
    </source>
</evidence>